<sequence length="146" mass="16950">MRRYGEPKIPGIEYVTRPGAYGILIRDDDVLLTHQAKPFSEIQLPGGGIDPGETAVQALHREVIEETGWRIDVFRRLGAYQRYTFMPDYDIWARKVCHIYLCRPSRQICEPIEPHHSSIWIHRNDAANMLSNTGDADFVQQLLRRF</sequence>
<evidence type="ECO:0000313" key="5">
    <source>
        <dbReference type="EMBL" id="PIB26496.1"/>
    </source>
</evidence>
<dbReference type="GO" id="GO:0016787">
    <property type="term" value="F:hydrolase activity"/>
    <property type="evidence" value="ECO:0007669"/>
    <property type="project" value="UniProtKB-KW"/>
</dbReference>
<dbReference type="EMBL" id="MDGM01000003">
    <property type="protein sequence ID" value="PIB26496.1"/>
    <property type="molecule type" value="Genomic_DNA"/>
</dbReference>
<accession>A0A2G5KAE2</accession>
<evidence type="ECO:0000256" key="1">
    <source>
        <dbReference type="ARBA" id="ARBA00001946"/>
    </source>
</evidence>
<keyword evidence="2 3" id="KW-0378">Hydrolase</keyword>
<dbReference type="InterPro" id="IPR000086">
    <property type="entry name" value="NUDIX_hydrolase_dom"/>
</dbReference>
<dbReference type="InterPro" id="IPR015797">
    <property type="entry name" value="NUDIX_hydrolase-like_dom_sf"/>
</dbReference>
<comment type="similarity">
    <text evidence="3">Belongs to the Nudix hydrolase family.</text>
</comment>
<dbReference type="SUPFAM" id="SSF55811">
    <property type="entry name" value="Nudix"/>
    <property type="match status" value="1"/>
</dbReference>
<feature type="domain" description="Nudix hydrolase" evidence="4">
    <location>
        <begin position="15"/>
        <end position="143"/>
    </location>
</feature>
<dbReference type="CDD" id="cd04684">
    <property type="entry name" value="NUDIX_Hydrolase"/>
    <property type="match status" value="1"/>
</dbReference>
<reference evidence="5 6" key="1">
    <citation type="submission" date="2016-08" db="EMBL/GenBank/DDBJ databases">
        <title>Draft genome of Amylibacter sp. strain 4G11.</title>
        <authorList>
            <person name="Wong S.-K."/>
            <person name="Hamasaki K."/>
            <person name="Yoshizawa S."/>
        </authorList>
    </citation>
    <scope>NUCLEOTIDE SEQUENCE [LARGE SCALE GENOMIC DNA]</scope>
    <source>
        <strain evidence="5 6">4G11</strain>
    </source>
</reference>
<dbReference type="InterPro" id="IPR020084">
    <property type="entry name" value="NUDIX_hydrolase_CS"/>
</dbReference>
<gene>
    <name evidence="5" type="ORF">BFP76_11330</name>
</gene>
<evidence type="ECO:0000256" key="3">
    <source>
        <dbReference type="RuleBase" id="RU003476"/>
    </source>
</evidence>
<dbReference type="Gene3D" id="3.90.79.10">
    <property type="entry name" value="Nucleoside Triphosphate Pyrophosphohydrolase"/>
    <property type="match status" value="1"/>
</dbReference>
<dbReference type="OrthoDB" id="9816040at2"/>
<dbReference type="PROSITE" id="PS00893">
    <property type="entry name" value="NUDIX_BOX"/>
    <property type="match status" value="1"/>
</dbReference>
<keyword evidence="6" id="KW-1185">Reference proteome</keyword>
<evidence type="ECO:0000256" key="2">
    <source>
        <dbReference type="ARBA" id="ARBA00022801"/>
    </source>
</evidence>
<evidence type="ECO:0000313" key="6">
    <source>
        <dbReference type="Proteomes" id="UP000231516"/>
    </source>
</evidence>
<name>A0A2G5KAE2_9RHOB</name>
<dbReference type="PANTHER" id="PTHR43736">
    <property type="entry name" value="ADP-RIBOSE PYROPHOSPHATASE"/>
    <property type="match status" value="1"/>
</dbReference>
<dbReference type="RefSeq" id="WP_099591319.1">
    <property type="nucleotide sequence ID" value="NZ_MDGM01000003.1"/>
</dbReference>
<comment type="caution">
    <text evidence="5">The sequence shown here is derived from an EMBL/GenBank/DDBJ whole genome shotgun (WGS) entry which is preliminary data.</text>
</comment>
<proteinExistence type="inferred from homology"/>
<evidence type="ECO:0000259" key="4">
    <source>
        <dbReference type="PROSITE" id="PS51462"/>
    </source>
</evidence>
<comment type="cofactor">
    <cofactor evidence="1">
        <name>Mg(2+)</name>
        <dbReference type="ChEBI" id="CHEBI:18420"/>
    </cofactor>
</comment>
<dbReference type="AlphaFoldDB" id="A0A2G5KAE2"/>
<dbReference type="PANTHER" id="PTHR43736:SF1">
    <property type="entry name" value="DIHYDRONEOPTERIN TRIPHOSPHATE DIPHOSPHATASE"/>
    <property type="match status" value="1"/>
</dbReference>
<organism evidence="5 6">
    <name type="scientific">Paramylibacter kogurei</name>
    <dbReference type="NCBI Taxonomy" id="1889778"/>
    <lineage>
        <taxon>Bacteria</taxon>
        <taxon>Pseudomonadati</taxon>
        <taxon>Pseudomonadota</taxon>
        <taxon>Alphaproteobacteria</taxon>
        <taxon>Rhodobacterales</taxon>
        <taxon>Paracoccaceae</taxon>
        <taxon>Paramylibacter</taxon>
    </lineage>
</organism>
<dbReference type="PROSITE" id="PS51462">
    <property type="entry name" value="NUDIX"/>
    <property type="match status" value="1"/>
</dbReference>
<dbReference type="PRINTS" id="PR00502">
    <property type="entry name" value="NUDIXFAMILY"/>
</dbReference>
<dbReference type="InterPro" id="IPR020476">
    <property type="entry name" value="Nudix_hydrolase"/>
</dbReference>
<dbReference type="Proteomes" id="UP000231516">
    <property type="component" value="Unassembled WGS sequence"/>
</dbReference>
<dbReference type="Pfam" id="PF00293">
    <property type="entry name" value="NUDIX"/>
    <property type="match status" value="1"/>
</dbReference>
<protein>
    <submittedName>
        <fullName evidence="5">NUDIX hydrolase</fullName>
    </submittedName>
</protein>